<accession>A0AAD7QGZ8</accession>
<comment type="caution">
    <text evidence="1">The sequence shown here is derived from an EMBL/GenBank/DDBJ whole genome shotgun (WGS) entry which is preliminary data.</text>
</comment>
<organism evidence="1 2">
    <name type="scientific">Quillaja saponaria</name>
    <name type="common">Soap bark tree</name>
    <dbReference type="NCBI Taxonomy" id="32244"/>
    <lineage>
        <taxon>Eukaryota</taxon>
        <taxon>Viridiplantae</taxon>
        <taxon>Streptophyta</taxon>
        <taxon>Embryophyta</taxon>
        <taxon>Tracheophyta</taxon>
        <taxon>Spermatophyta</taxon>
        <taxon>Magnoliopsida</taxon>
        <taxon>eudicotyledons</taxon>
        <taxon>Gunneridae</taxon>
        <taxon>Pentapetalae</taxon>
        <taxon>rosids</taxon>
        <taxon>fabids</taxon>
        <taxon>Fabales</taxon>
        <taxon>Quillajaceae</taxon>
        <taxon>Quillaja</taxon>
    </lineage>
</organism>
<evidence type="ECO:0000313" key="2">
    <source>
        <dbReference type="Proteomes" id="UP001163823"/>
    </source>
</evidence>
<proteinExistence type="predicted"/>
<evidence type="ECO:0000313" key="1">
    <source>
        <dbReference type="EMBL" id="KAJ7981357.1"/>
    </source>
</evidence>
<name>A0AAD7QGZ8_QUISA</name>
<dbReference type="EMBL" id="JARAOO010000001">
    <property type="protein sequence ID" value="KAJ7981357.1"/>
    <property type="molecule type" value="Genomic_DNA"/>
</dbReference>
<gene>
    <name evidence="1" type="ORF">O6P43_000629</name>
</gene>
<reference evidence="1 2" key="1">
    <citation type="journal article" date="2023" name="Science">
        <title>Elucidation of the pathway for biosynthesis of saponin adjuvants from the soapbark tree.</title>
        <authorList>
            <person name="Reed J."/>
            <person name="Orme A."/>
            <person name="El-Demerdash A."/>
            <person name="Owen C."/>
            <person name="Martin L.B.B."/>
            <person name="Misra R.C."/>
            <person name="Kikuchi S."/>
            <person name="Rejzek M."/>
            <person name="Martin A.C."/>
            <person name="Harkess A."/>
            <person name="Leebens-Mack J."/>
            <person name="Louveau T."/>
            <person name="Stephenson M.J."/>
            <person name="Osbourn A."/>
        </authorList>
    </citation>
    <scope>NUCLEOTIDE SEQUENCE [LARGE SCALE GENOMIC DNA]</scope>
    <source>
        <strain evidence="1">S10</strain>
    </source>
</reference>
<keyword evidence="2" id="KW-1185">Reference proteome</keyword>
<dbReference type="Proteomes" id="UP001163823">
    <property type="component" value="Chromosome 1"/>
</dbReference>
<dbReference type="AlphaFoldDB" id="A0AAD7QGZ8"/>
<sequence length="110" mass="11800">MSKFYTSKVNLCKNIHHNTDGGGELIPNSSSPSSCFTFGKTEFMSISLAAQTSECLDAIMDSDSAEVATTEPDAFASGESFGVSFVKLETEIFGKLRRAQEPYRALAASS</sequence>
<dbReference type="KEGG" id="qsa:O6P43_000629"/>
<protein>
    <submittedName>
        <fullName evidence="1">Uncharacterized protein</fullName>
    </submittedName>
</protein>